<accession>A0ABY4DW27</accession>
<dbReference type="SUPFAM" id="SSF53335">
    <property type="entry name" value="S-adenosyl-L-methionine-dependent methyltransferases"/>
    <property type="match status" value="1"/>
</dbReference>
<sequence>MMRWFAETEAGRYTAAREQQFFSKITQALYADVVVQTGMPDWPLWPSEQRICVGLDVQMAADESAWAEQSLDLLLMPHGLECGGRPYLALAEAYRALKPEGRLVLTGFNPHSLWRFSRRFDGSRLPEKKRCLPLPQLKRQAKSVGFAVEAGQFMVYVPAVNSRAALRRWRFMESAGDRWWPHAAAVYGLVLLKRRPGVHPLPEFERQAEKENGMVLGVACTGGKYK</sequence>
<name>A0ABY4DW27_9NEIS</name>
<organism evidence="2 3">
    <name type="scientific">Uruburuella testudinis</name>
    <dbReference type="NCBI Taxonomy" id="1282863"/>
    <lineage>
        <taxon>Bacteria</taxon>
        <taxon>Pseudomonadati</taxon>
        <taxon>Pseudomonadota</taxon>
        <taxon>Betaproteobacteria</taxon>
        <taxon>Neisseriales</taxon>
        <taxon>Neisseriaceae</taxon>
        <taxon>Uruburuella</taxon>
    </lineage>
</organism>
<dbReference type="Pfam" id="PF08241">
    <property type="entry name" value="Methyltransf_11"/>
    <property type="match status" value="1"/>
</dbReference>
<dbReference type="InterPro" id="IPR013216">
    <property type="entry name" value="Methyltransf_11"/>
</dbReference>
<dbReference type="GO" id="GO:0032259">
    <property type="term" value="P:methylation"/>
    <property type="evidence" value="ECO:0007669"/>
    <property type="project" value="UniProtKB-KW"/>
</dbReference>
<reference evidence="2 3" key="1">
    <citation type="journal article" date="2022" name="Res Sq">
        <title>Evolution of multicellular longitudinally dividing oral cavity symbionts (Neisseriaceae).</title>
        <authorList>
            <person name="Nyongesa S."/>
            <person name="Weber P."/>
            <person name="Bernet E."/>
            <person name="Pullido F."/>
            <person name="Nieckarz M."/>
            <person name="Delaby M."/>
            <person name="Nieves C."/>
            <person name="Viehboeck T."/>
            <person name="Krause N."/>
            <person name="Rivera-Millot A."/>
            <person name="Nakamura A."/>
            <person name="Vischer N."/>
            <person name="VanNieuwenhze M."/>
            <person name="Brun Y."/>
            <person name="Cava F."/>
            <person name="Bulgheresi S."/>
            <person name="Veyrier F."/>
        </authorList>
    </citation>
    <scope>NUCLEOTIDE SEQUENCE [LARGE SCALE GENOMIC DNA]</scope>
    <source>
        <strain evidence="2 3">CCUG 63373m</strain>
    </source>
</reference>
<evidence type="ECO:0000313" key="2">
    <source>
        <dbReference type="EMBL" id="UOO83240.1"/>
    </source>
</evidence>
<keyword evidence="3" id="KW-1185">Reference proteome</keyword>
<dbReference type="GO" id="GO:0008168">
    <property type="term" value="F:methyltransferase activity"/>
    <property type="evidence" value="ECO:0007669"/>
    <property type="project" value="UniProtKB-KW"/>
</dbReference>
<evidence type="ECO:0000313" key="3">
    <source>
        <dbReference type="Proteomes" id="UP000829817"/>
    </source>
</evidence>
<dbReference type="Gene3D" id="3.40.50.150">
    <property type="entry name" value="Vaccinia Virus protein VP39"/>
    <property type="match status" value="1"/>
</dbReference>
<keyword evidence="2" id="KW-0489">Methyltransferase</keyword>
<feature type="domain" description="Methyltransferase type 11" evidence="1">
    <location>
        <begin position="57"/>
        <end position="105"/>
    </location>
</feature>
<keyword evidence="2" id="KW-0808">Transferase</keyword>
<proteinExistence type="predicted"/>
<dbReference type="Proteomes" id="UP000829817">
    <property type="component" value="Chromosome"/>
</dbReference>
<dbReference type="InterPro" id="IPR029063">
    <property type="entry name" value="SAM-dependent_MTases_sf"/>
</dbReference>
<protein>
    <submittedName>
        <fullName evidence="2">Class I SAM-dependent methyltransferase</fullName>
    </submittedName>
</protein>
<dbReference type="RefSeq" id="WP_244787723.1">
    <property type="nucleotide sequence ID" value="NZ_CP091508.1"/>
</dbReference>
<gene>
    <name evidence="2" type="ORF">LVJ83_09180</name>
</gene>
<dbReference type="EMBL" id="CP091508">
    <property type="protein sequence ID" value="UOO83240.1"/>
    <property type="molecule type" value="Genomic_DNA"/>
</dbReference>
<evidence type="ECO:0000259" key="1">
    <source>
        <dbReference type="Pfam" id="PF08241"/>
    </source>
</evidence>